<reference evidence="2 3" key="1">
    <citation type="submission" date="2020-10" db="EMBL/GenBank/DDBJ databases">
        <title>Draft genome of Ramlibacter aquaticus LMG 30558.</title>
        <authorList>
            <person name="Props R."/>
        </authorList>
    </citation>
    <scope>NUCLEOTIDE SEQUENCE [LARGE SCALE GENOMIC DNA]</scope>
    <source>
        <strain evidence="2 3">LMG 30558</strain>
    </source>
</reference>
<accession>A0ABR9SFV2</accession>
<dbReference type="RefSeq" id="WP_193780774.1">
    <property type="nucleotide sequence ID" value="NZ_JADDOJ010000043.1"/>
</dbReference>
<evidence type="ECO:0008006" key="4">
    <source>
        <dbReference type="Google" id="ProtNLM"/>
    </source>
</evidence>
<keyword evidence="3" id="KW-1185">Reference proteome</keyword>
<sequence length="136" mass="14075">MKPIRVWLLLLLAFALPLRGAMAAGLLCAEPGVVFHAAARAGTDHSGHSHGSTGATAHQVHGEQVVPVHGHGHGHAPGHEADGKCSLCASCCTLSVPVVLSFSLPQAPPATARYPDYLTPRAEFVSGGPERPPRSL</sequence>
<comment type="caution">
    <text evidence="2">The sequence shown here is derived from an EMBL/GenBank/DDBJ whole genome shotgun (WGS) entry which is preliminary data.</text>
</comment>
<name>A0ABR9SFV2_9BURK</name>
<keyword evidence="1" id="KW-0732">Signal</keyword>
<dbReference type="EMBL" id="JADDOJ010000043">
    <property type="protein sequence ID" value="MBE7941235.1"/>
    <property type="molecule type" value="Genomic_DNA"/>
</dbReference>
<protein>
    <recommendedName>
        <fullName evidence="4">DUF2946 domain-containing protein</fullName>
    </recommendedName>
</protein>
<evidence type="ECO:0000313" key="3">
    <source>
        <dbReference type="Proteomes" id="UP000715965"/>
    </source>
</evidence>
<feature type="chain" id="PRO_5047288781" description="DUF2946 domain-containing protein" evidence="1">
    <location>
        <begin position="24"/>
        <end position="136"/>
    </location>
</feature>
<organism evidence="2 3">
    <name type="scientific">Ramlibacter aquaticus</name>
    <dbReference type="NCBI Taxonomy" id="2780094"/>
    <lineage>
        <taxon>Bacteria</taxon>
        <taxon>Pseudomonadati</taxon>
        <taxon>Pseudomonadota</taxon>
        <taxon>Betaproteobacteria</taxon>
        <taxon>Burkholderiales</taxon>
        <taxon>Comamonadaceae</taxon>
        <taxon>Ramlibacter</taxon>
    </lineage>
</organism>
<dbReference type="Proteomes" id="UP000715965">
    <property type="component" value="Unassembled WGS sequence"/>
</dbReference>
<evidence type="ECO:0000256" key="1">
    <source>
        <dbReference type="SAM" id="SignalP"/>
    </source>
</evidence>
<feature type="signal peptide" evidence="1">
    <location>
        <begin position="1"/>
        <end position="23"/>
    </location>
</feature>
<gene>
    <name evidence="2" type="ORF">IM725_11700</name>
</gene>
<evidence type="ECO:0000313" key="2">
    <source>
        <dbReference type="EMBL" id="MBE7941235.1"/>
    </source>
</evidence>
<proteinExistence type="predicted"/>